<feature type="non-terminal residue" evidence="1">
    <location>
        <position position="31"/>
    </location>
</feature>
<keyword evidence="2" id="KW-1185">Reference proteome</keyword>
<dbReference type="EMBL" id="CAXIEN010000016">
    <property type="protein sequence ID" value="CAL1265146.1"/>
    <property type="molecule type" value="Genomic_DNA"/>
</dbReference>
<protein>
    <submittedName>
        <fullName evidence="1">Uncharacterized protein</fullName>
    </submittedName>
</protein>
<comment type="caution">
    <text evidence="1">The sequence shown here is derived from an EMBL/GenBank/DDBJ whole genome shotgun (WGS) entry which is preliminary data.</text>
</comment>
<dbReference type="Proteomes" id="UP001497382">
    <property type="component" value="Unassembled WGS sequence"/>
</dbReference>
<sequence>MTIPVLGISLFPKFQQEGVWLLTYDFACNRL</sequence>
<reference evidence="1 2" key="1">
    <citation type="submission" date="2024-04" db="EMBL/GenBank/DDBJ databases">
        <authorList>
            <person name="Rising A."/>
            <person name="Reimegard J."/>
            <person name="Sonavane S."/>
            <person name="Akerstrom W."/>
            <person name="Nylinder S."/>
            <person name="Hedman E."/>
            <person name="Kallberg Y."/>
        </authorList>
    </citation>
    <scope>NUCLEOTIDE SEQUENCE [LARGE SCALE GENOMIC DNA]</scope>
</reference>
<organism evidence="1 2">
    <name type="scientific">Larinioides sclopetarius</name>
    <dbReference type="NCBI Taxonomy" id="280406"/>
    <lineage>
        <taxon>Eukaryota</taxon>
        <taxon>Metazoa</taxon>
        <taxon>Ecdysozoa</taxon>
        <taxon>Arthropoda</taxon>
        <taxon>Chelicerata</taxon>
        <taxon>Arachnida</taxon>
        <taxon>Araneae</taxon>
        <taxon>Araneomorphae</taxon>
        <taxon>Entelegynae</taxon>
        <taxon>Araneoidea</taxon>
        <taxon>Araneidae</taxon>
        <taxon>Larinioides</taxon>
    </lineage>
</organism>
<evidence type="ECO:0000313" key="2">
    <source>
        <dbReference type="Proteomes" id="UP001497382"/>
    </source>
</evidence>
<proteinExistence type="predicted"/>
<evidence type="ECO:0000313" key="1">
    <source>
        <dbReference type="EMBL" id="CAL1265146.1"/>
    </source>
</evidence>
<gene>
    <name evidence="1" type="ORF">LARSCL_LOCUS2365</name>
</gene>
<dbReference type="AlphaFoldDB" id="A0AAV1Z4A2"/>
<name>A0AAV1Z4A2_9ARAC</name>
<accession>A0AAV1Z4A2</accession>